<name>A0ABS2R0N2_9BACI</name>
<organism evidence="2 3">
    <name type="scientific">Siminovitchia thermophila</name>
    <dbReference type="NCBI Taxonomy" id="1245522"/>
    <lineage>
        <taxon>Bacteria</taxon>
        <taxon>Bacillati</taxon>
        <taxon>Bacillota</taxon>
        <taxon>Bacilli</taxon>
        <taxon>Bacillales</taxon>
        <taxon>Bacillaceae</taxon>
        <taxon>Siminovitchia</taxon>
    </lineage>
</organism>
<protein>
    <submittedName>
        <fullName evidence="2">Uncharacterized protein</fullName>
    </submittedName>
</protein>
<keyword evidence="1" id="KW-1133">Transmembrane helix</keyword>
<accession>A0ABS2R0N2</accession>
<dbReference type="EMBL" id="JAFBFH010000001">
    <property type="protein sequence ID" value="MBM7713196.1"/>
    <property type="molecule type" value="Genomic_DNA"/>
</dbReference>
<keyword evidence="1" id="KW-0472">Membrane</keyword>
<evidence type="ECO:0000313" key="3">
    <source>
        <dbReference type="Proteomes" id="UP000823485"/>
    </source>
</evidence>
<comment type="caution">
    <text evidence="2">The sequence shown here is derived from an EMBL/GenBank/DDBJ whole genome shotgun (WGS) entry which is preliminary data.</text>
</comment>
<proteinExistence type="predicted"/>
<evidence type="ECO:0000313" key="2">
    <source>
        <dbReference type="EMBL" id="MBM7713196.1"/>
    </source>
</evidence>
<evidence type="ECO:0000256" key="1">
    <source>
        <dbReference type="SAM" id="Phobius"/>
    </source>
</evidence>
<dbReference type="Proteomes" id="UP000823485">
    <property type="component" value="Unassembled WGS sequence"/>
</dbReference>
<keyword evidence="3" id="KW-1185">Reference proteome</keyword>
<feature type="transmembrane region" description="Helical" evidence="1">
    <location>
        <begin position="12"/>
        <end position="33"/>
    </location>
</feature>
<gene>
    <name evidence="2" type="ORF">JOC94_000162</name>
</gene>
<keyword evidence="1" id="KW-0812">Transmembrane</keyword>
<sequence length="38" mass="4313">MANNKKAGMVLLMGLFIIIALKFLIGNVIFSYVKEWIL</sequence>
<reference evidence="2 3" key="1">
    <citation type="submission" date="2021-01" db="EMBL/GenBank/DDBJ databases">
        <title>Genomic Encyclopedia of Type Strains, Phase IV (KMG-IV): sequencing the most valuable type-strain genomes for metagenomic binning, comparative biology and taxonomic classification.</title>
        <authorList>
            <person name="Goeker M."/>
        </authorList>
    </citation>
    <scope>NUCLEOTIDE SEQUENCE [LARGE SCALE GENOMIC DNA]</scope>
    <source>
        <strain evidence="2 3">DSM 105453</strain>
    </source>
</reference>